<reference evidence="2" key="1">
    <citation type="submission" date="2016-11" db="UniProtKB">
        <authorList>
            <consortium name="WormBaseParasite"/>
        </authorList>
    </citation>
    <scope>IDENTIFICATION</scope>
</reference>
<dbReference type="Proteomes" id="UP000095280">
    <property type="component" value="Unplaced"/>
</dbReference>
<proteinExistence type="predicted"/>
<name>A0A1I8JR05_9PLAT</name>
<dbReference type="AlphaFoldDB" id="A0A1I8JR05"/>
<evidence type="ECO:0000313" key="2">
    <source>
        <dbReference type="WBParaSite" id="snap_masked-unitig_36131-processed-gene-0.1-mRNA-1"/>
    </source>
</evidence>
<protein>
    <submittedName>
        <fullName evidence="2">Secreted protein</fullName>
    </submittedName>
</protein>
<sequence>MIPMLVIGGWINWAFSGFLHHQRCPFPLTSPFQAHAASAAVSLWSVWTPAGSALLAGYIFSTSSACAASTRLVLGADK</sequence>
<organism evidence="1 2">
    <name type="scientific">Macrostomum lignano</name>
    <dbReference type="NCBI Taxonomy" id="282301"/>
    <lineage>
        <taxon>Eukaryota</taxon>
        <taxon>Metazoa</taxon>
        <taxon>Spiralia</taxon>
        <taxon>Lophotrochozoa</taxon>
        <taxon>Platyhelminthes</taxon>
        <taxon>Rhabditophora</taxon>
        <taxon>Macrostomorpha</taxon>
        <taxon>Macrostomida</taxon>
        <taxon>Macrostomidae</taxon>
        <taxon>Macrostomum</taxon>
    </lineage>
</organism>
<dbReference type="WBParaSite" id="snap_masked-unitig_36131-processed-gene-0.1-mRNA-1">
    <property type="protein sequence ID" value="snap_masked-unitig_36131-processed-gene-0.1-mRNA-1"/>
    <property type="gene ID" value="snap_masked-unitig_36131-processed-gene-0.1"/>
</dbReference>
<accession>A0A1I8JR05</accession>
<keyword evidence="1" id="KW-1185">Reference proteome</keyword>
<evidence type="ECO:0000313" key="1">
    <source>
        <dbReference type="Proteomes" id="UP000095280"/>
    </source>
</evidence>